<keyword evidence="3" id="KW-1185">Reference proteome</keyword>
<accession>A0A8J2LDR6</accession>
<comment type="caution">
    <text evidence="2">The sequence shown here is derived from an EMBL/GenBank/DDBJ whole genome shotgun (WGS) entry which is preliminary data.</text>
</comment>
<feature type="compositionally biased region" description="Basic and acidic residues" evidence="1">
    <location>
        <begin position="1"/>
        <end position="19"/>
    </location>
</feature>
<feature type="non-terminal residue" evidence="2">
    <location>
        <position position="1"/>
    </location>
</feature>
<name>A0A8J2LDR6_9HEXA</name>
<feature type="region of interest" description="Disordered" evidence="1">
    <location>
        <begin position="1"/>
        <end position="31"/>
    </location>
</feature>
<evidence type="ECO:0000313" key="2">
    <source>
        <dbReference type="EMBL" id="CAG7832135.1"/>
    </source>
</evidence>
<sequence length="79" mass="8761">IHEIRPNVGSEGEKKHDEIPGPNNDGNNEASIRKKKLLSIVEAEESYTSAALLPIWFPIIFGNRKLAHENPSLNSSIID</sequence>
<dbReference type="AlphaFoldDB" id="A0A8J2LDR6"/>
<organism evidence="2 3">
    <name type="scientific">Allacma fusca</name>
    <dbReference type="NCBI Taxonomy" id="39272"/>
    <lineage>
        <taxon>Eukaryota</taxon>
        <taxon>Metazoa</taxon>
        <taxon>Ecdysozoa</taxon>
        <taxon>Arthropoda</taxon>
        <taxon>Hexapoda</taxon>
        <taxon>Collembola</taxon>
        <taxon>Symphypleona</taxon>
        <taxon>Sminthuridae</taxon>
        <taxon>Allacma</taxon>
    </lineage>
</organism>
<evidence type="ECO:0000313" key="3">
    <source>
        <dbReference type="Proteomes" id="UP000708208"/>
    </source>
</evidence>
<dbReference type="Proteomes" id="UP000708208">
    <property type="component" value="Unassembled WGS sequence"/>
</dbReference>
<dbReference type="EMBL" id="CAJVCH010563677">
    <property type="protein sequence ID" value="CAG7832135.1"/>
    <property type="molecule type" value="Genomic_DNA"/>
</dbReference>
<protein>
    <submittedName>
        <fullName evidence="2">Uncharacterized protein</fullName>
    </submittedName>
</protein>
<evidence type="ECO:0000256" key="1">
    <source>
        <dbReference type="SAM" id="MobiDB-lite"/>
    </source>
</evidence>
<reference evidence="2" key="1">
    <citation type="submission" date="2021-06" db="EMBL/GenBank/DDBJ databases">
        <authorList>
            <person name="Hodson N. C."/>
            <person name="Mongue J. A."/>
            <person name="Jaron S. K."/>
        </authorList>
    </citation>
    <scope>NUCLEOTIDE SEQUENCE</scope>
</reference>
<proteinExistence type="predicted"/>
<gene>
    <name evidence="2" type="ORF">AFUS01_LOCUS41838</name>
</gene>